<dbReference type="InterPro" id="IPR022536">
    <property type="entry name" value="EspC"/>
</dbReference>
<evidence type="ECO:0000313" key="1">
    <source>
        <dbReference type="EMBL" id="GIE02466.1"/>
    </source>
</evidence>
<evidence type="ECO:0008006" key="3">
    <source>
        <dbReference type="Google" id="ProtNLM"/>
    </source>
</evidence>
<dbReference type="RefSeq" id="WP_203728197.1">
    <property type="nucleotide sequence ID" value="NZ_BAAATX010000001.1"/>
</dbReference>
<proteinExistence type="predicted"/>
<dbReference type="Proteomes" id="UP000637628">
    <property type="component" value="Unassembled WGS sequence"/>
</dbReference>
<name>A0ABQ3YY33_9ACTN</name>
<organism evidence="1 2">
    <name type="scientific">Paractinoplanes durhamensis</name>
    <dbReference type="NCBI Taxonomy" id="113563"/>
    <lineage>
        <taxon>Bacteria</taxon>
        <taxon>Bacillati</taxon>
        <taxon>Actinomycetota</taxon>
        <taxon>Actinomycetes</taxon>
        <taxon>Micromonosporales</taxon>
        <taxon>Micromonosporaceae</taxon>
        <taxon>Paractinoplanes</taxon>
    </lineage>
</organism>
<protein>
    <recommendedName>
        <fullName evidence="3">Excreted virulence factor EspC, type VII ESX diderm</fullName>
    </recommendedName>
</protein>
<keyword evidence="2" id="KW-1185">Reference proteome</keyword>
<evidence type="ECO:0000313" key="2">
    <source>
        <dbReference type="Proteomes" id="UP000637628"/>
    </source>
</evidence>
<accession>A0ABQ3YY33</accession>
<gene>
    <name evidence="1" type="ORF">Adu01nite_38160</name>
</gene>
<reference evidence="1 2" key="1">
    <citation type="submission" date="2021-01" db="EMBL/GenBank/DDBJ databases">
        <title>Whole genome shotgun sequence of Actinoplanes durhamensis NBRC 14914.</title>
        <authorList>
            <person name="Komaki H."/>
            <person name="Tamura T."/>
        </authorList>
    </citation>
    <scope>NUCLEOTIDE SEQUENCE [LARGE SCALE GENOMIC DNA]</scope>
    <source>
        <strain evidence="1 2">NBRC 14914</strain>
    </source>
</reference>
<comment type="caution">
    <text evidence="1">The sequence shown here is derived from an EMBL/GenBank/DDBJ whole genome shotgun (WGS) entry which is preliminary data.</text>
</comment>
<sequence length="103" mass="11198">MADGFAVDAQEIRAHAAKLEALRQRFGAIKSASASIGSNDAAYGILCSWMAGILERRHQRQNELYAHVEANLGRAADALIRTSQEYGDIDDKAAGRIRRAGQL</sequence>
<dbReference type="Pfam" id="PF10824">
    <property type="entry name" value="T7SS_ESX_EspC"/>
    <property type="match status" value="1"/>
</dbReference>
<dbReference type="EMBL" id="BOML01000031">
    <property type="protein sequence ID" value="GIE02466.1"/>
    <property type="molecule type" value="Genomic_DNA"/>
</dbReference>